<feature type="compositionally biased region" description="Basic and acidic residues" evidence="1">
    <location>
        <begin position="1"/>
        <end position="12"/>
    </location>
</feature>
<dbReference type="VEuPathDB" id="CryptoDB:GNI_082420"/>
<dbReference type="AlphaFoldDB" id="A0A023B652"/>
<organism evidence="2 3">
    <name type="scientific">Gregarina niphandrodes</name>
    <name type="common">Septate eugregarine</name>
    <dbReference type="NCBI Taxonomy" id="110365"/>
    <lineage>
        <taxon>Eukaryota</taxon>
        <taxon>Sar</taxon>
        <taxon>Alveolata</taxon>
        <taxon>Apicomplexa</taxon>
        <taxon>Conoidasida</taxon>
        <taxon>Gregarinasina</taxon>
        <taxon>Eugregarinorida</taxon>
        <taxon>Gregarinidae</taxon>
        <taxon>Gregarina</taxon>
    </lineage>
</organism>
<dbReference type="Proteomes" id="UP000019763">
    <property type="component" value="Unassembled WGS sequence"/>
</dbReference>
<evidence type="ECO:0000313" key="2">
    <source>
        <dbReference type="EMBL" id="EZG65670.1"/>
    </source>
</evidence>
<gene>
    <name evidence="2" type="ORF">GNI_082420</name>
</gene>
<keyword evidence="3" id="KW-1185">Reference proteome</keyword>
<protein>
    <submittedName>
        <fullName evidence="2">Uncharacterized protein</fullName>
    </submittedName>
</protein>
<comment type="caution">
    <text evidence="2">The sequence shown here is derived from an EMBL/GenBank/DDBJ whole genome shotgun (WGS) entry which is preliminary data.</text>
</comment>
<dbReference type="EMBL" id="AFNH02000617">
    <property type="protein sequence ID" value="EZG65670.1"/>
    <property type="molecule type" value="Genomic_DNA"/>
</dbReference>
<accession>A0A023B652</accession>
<evidence type="ECO:0000313" key="3">
    <source>
        <dbReference type="Proteomes" id="UP000019763"/>
    </source>
</evidence>
<dbReference type="GeneID" id="22912985"/>
<feature type="region of interest" description="Disordered" evidence="1">
    <location>
        <begin position="1"/>
        <end position="30"/>
    </location>
</feature>
<reference evidence="2" key="1">
    <citation type="submission" date="2013-12" db="EMBL/GenBank/DDBJ databases">
        <authorList>
            <person name="Omoto C.K."/>
            <person name="Sibley D."/>
            <person name="Venepally P."/>
            <person name="Hadjithomas M."/>
            <person name="Karamycheva S."/>
            <person name="Brunk B."/>
            <person name="Roos D."/>
            <person name="Caler E."/>
            <person name="Lorenzi H."/>
        </authorList>
    </citation>
    <scope>NUCLEOTIDE SEQUENCE</scope>
</reference>
<name>A0A023B652_GRENI</name>
<sequence length="535" mass="59905">MTRDAWRQDKSRQKQGRQKQGRQQEGRQDALERDRRLVALWKRGLLPPRGRLVQTSGIESTGSVDVKVLFDDPKDVGYIDWEMGHPQDVSIDKYITVTQNGRHCLTDSVRIGIIDGVLDVTRPPAAHYRGRVMLTVGRTLGHISPHSEWLWPGLSPLQVSLCKLARCPQSHDCEEDTDSRFTQQGLRNASVVGARLLAGATPDVPLPSLEGALSTVPVLMPPEPKVENLRTELSCITGRELFDAAGTNVSLAFIISYWNNAEWIRAPLSQVLSRMSLNELLGVFDRRWSEEWAKKDRIVRCQIRPGSYVSGTDFQVGDSCSPYLEKVVTSKLVKNAIFRLLTYHSKRCLLQHAVRSVPGQLVDRYALGAFARIKFHREGLYICANGVDLSVPPGCQFVYGQIPIGNGNPSVASTPVCYVSTSDDSLDMVMLYKKNSIAIQVATCFAKKDGSRFDSFGPFTEDDLDYKIYVRLACRYNPSDALNLINDSRRPKRTQVLLIGPHDDRLVTNRSLGPRLKSYLGSFICNGGRRVDQLF</sequence>
<evidence type="ECO:0000256" key="1">
    <source>
        <dbReference type="SAM" id="MobiDB-lite"/>
    </source>
</evidence>
<proteinExistence type="predicted"/>
<dbReference type="RefSeq" id="XP_011134063.1">
    <property type="nucleotide sequence ID" value="XM_011135761.1"/>
</dbReference>